<keyword evidence="3" id="KW-0238">DNA-binding</keyword>
<feature type="domain" description="HTH gntR-type" evidence="6">
    <location>
        <begin position="2"/>
        <end position="70"/>
    </location>
</feature>
<dbReference type="GO" id="GO:0045892">
    <property type="term" value="P:negative regulation of DNA-templated transcription"/>
    <property type="evidence" value="ECO:0007669"/>
    <property type="project" value="TreeGrafter"/>
</dbReference>
<dbReference type="GO" id="GO:0003700">
    <property type="term" value="F:DNA-binding transcription factor activity"/>
    <property type="evidence" value="ECO:0007669"/>
    <property type="project" value="UniProtKB-UniRule"/>
</dbReference>
<reference evidence="7 8" key="1">
    <citation type="submission" date="2018-01" db="EMBL/GenBank/DDBJ databases">
        <title>The whole genome sequencing and assembly of Halobacillus litoralis ERB031 strain.</title>
        <authorList>
            <person name="Lee S.-J."/>
            <person name="Park M.-K."/>
            <person name="Kim J.-Y."/>
            <person name="Lee Y.-J."/>
            <person name="Yi H."/>
            <person name="Bahn Y.-S."/>
            <person name="Kim J.F."/>
            <person name="Lee D.-W."/>
        </authorList>
    </citation>
    <scope>NUCLEOTIDE SEQUENCE [LARGE SCALE GENOMIC DNA]</scope>
    <source>
        <strain evidence="7 8">ERB 031</strain>
    </source>
</reference>
<dbReference type="Pfam" id="PF07702">
    <property type="entry name" value="UTRA"/>
    <property type="match status" value="1"/>
</dbReference>
<dbReference type="FunFam" id="3.40.1410.10:FF:000008">
    <property type="entry name" value="Transcriptional regulator, GntR family"/>
    <property type="match status" value="1"/>
</dbReference>
<evidence type="ECO:0000256" key="2">
    <source>
        <dbReference type="ARBA" id="ARBA00023015"/>
    </source>
</evidence>
<dbReference type="InterPro" id="IPR011663">
    <property type="entry name" value="UTRA"/>
</dbReference>
<gene>
    <name evidence="7" type="primary">treR</name>
    <name evidence="7" type="ORF">HLI_13680</name>
</gene>
<dbReference type="PANTHER" id="PTHR44846:SF12">
    <property type="entry name" value="HTH-TYPE TRANSCRIPTIONAL REGULATOR TRER"/>
    <property type="match status" value="1"/>
</dbReference>
<keyword evidence="2" id="KW-0805">Transcription regulation</keyword>
<dbReference type="RefSeq" id="WP_128525438.1">
    <property type="nucleotide sequence ID" value="NZ_CP026118.1"/>
</dbReference>
<evidence type="ECO:0000256" key="5">
    <source>
        <dbReference type="NCBIfam" id="TIGR02404"/>
    </source>
</evidence>
<dbReference type="Gene3D" id="3.40.1410.10">
    <property type="entry name" value="Chorismate lyase-like"/>
    <property type="match status" value="1"/>
</dbReference>
<dbReference type="SUPFAM" id="SSF46785">
    <property type="entry name" value="Winged helix' DNA-binding domain"/>
    <property type="match status" value="1"/>
</dbReference>
<dbReference type="InterPro" id="IPR050679">
    <property type="entry name" value="Bact_HTH_transcr_reg"/>
</dbReference>
<dbReference type="NCBIfam" id="TIGR02404">
    <property type="entry name" value="trehalos_R_Bsub"/>
    <property type="match status" value="1"/>
</dbReference>
<evidence type="ECO:0000313" key="7">
    <source>
        <dbReference type="EMBL" id="QAS53162.1"/>
    </source>
</evidence>
<dbReference type="Proteomes" id="UP000287756">
    <property type="component" value="Chromosome"/>
</dbReference>
<dbReference type="CDD" id="cd07377">
    <property type="entry name" value="WHTH_GntR"/>
    <property type="match status" value="1"/>
</dbReference>
<proteinExistence type="predicted"/>
<dbReference type="KEGG" id="hli:HLI_13680"/>
<dbReference type="InterPro" id="IPR012770">
    <property type="entry name" value="TreR"/>
</dbReference>
<evidence type="ECO:0000313" key="8">
    <source>
        <dbReference type="Proteomes" id="UP000287756"/>
    </source>
</evidence>
<dbReference type="SMART" id="SM00345">
    <property type="entry name" value="HTH_GNTR"/>
    <property type="match status" value="1"/>
</dbReference>
<keyword evidence="1" id="KW-0678">Repressor</keyword>
<dbReference type="OrthoDB" id="9816541at2"/>
<dbReference type="GO" id="GO:0003677">
    <property type="term" value="F:DNA binding"/>
    <property type="evidence" value="ECO:0007669"/>
    <property type="project" value="UniProtKB-UniRule"/>
</dbReference>
<evidence type="ECO:0000256" key="4">
    <source>
        <dbReference type="ARBA" id="ARBA00023163"/>
    </source>
</evidence>
<protein>
    <recommendedName>
        <fullName evidence="5">Trehalose operon repressor</fullName>
    </recommendedName>
</protein>
<accession>A0A410MEJ8</accession>
<name>A0A410MEJ8_9BACI</name>
<sequence>MKNKYVEIYNKLVQLIQQGDFSAGDTLPSEHDLSAQYSTSRETIRKALSLLSQNGYIQKVRGKGSVVLDQNKFEFPVSGLTSFKELAIKMGQNFQTHVHELTLVKGKGEVAKQLNCNKTSRLWKVVRSREISGERIILDKDYLREDLIPDLTKEIAEQSLYDYIEKALGLEISFAKKEIVIEPITEEDLEFLDLNGHSQVVVIRSYVYLSDTTVFQFTESRHRPDKFQFVDFARRTKV</sequence>
<dbReference type="AlphaFoldDB" id="A0A410MEJ8"/>
<dbReference type="EMBL" id="CP026118">
    <property type="protein sequence ID" value="QAS53162.1"/>
    <property type="molecule type" value="Genomic_DNA"/>
</dbReference>
<dbReference type="InterPro" id="IPR036388">
    <property type="entry name" value="WH-like_DNA-bd_sf"/>
</dbReference>
<dbReference type="Pfam" id="PF00392">
    <property type="entry name" value="GntR"/>
    <property type="match status" value="1"/>
</dbReference>
<dbReference type="PROSITE" id="PS50949">
    <property type="entry name" value="HTH_GNTR"/>
    <property type="match status" value="1"/>
</dbReference>
<dbReference type="SMART" id="SM00866">
    <property type="entry name" value="UTRA"/>
    <property type="match status" value="1"/>
</dbReference>
<dbReference type="InterPro" id="IPR000524">
    <property type="entry name" value="Tscrpt_reg_HTH_GntR"/>
</dbReference>
<keyword evidence="4" id="KW-0804">Transcription</keyword>
<dbReference type="PRINTS" id="PR00035">
    <property type="entry name" value="HTHGNTR"/>
</dbReference>
<dbReference type="Gene3D" id="1.10.10.10">
    <property type="entry name" value="Winged helix-like DNA-binding domain superfamily/Winged helix DNA-binding domain"/>
    <property type="match status" value="1"/>
</dbReference>
<dbReference type="InterPro" id="IPR028978">
    <property type="entry name" value="Chorismate_lyase_/UTRA_dom_sf"/>
</dbReference>
<evidence type="ECO:0000256" key="3">
    <source>
        <dbReference type="ARBA" id="ARBA00023125"/>
    </source>
</evidence>
<evidence type="ECO:0000259" key="6">
    <source>
        <dbReference type="PROSITE" id="PS50949"/>
    </source>
</evidence>
<dbReference type="PANTHER" id="PTHR44846">
    <property type="entry name" value="MANNOSYL-D-GLYCERATE TRANSPORT/METABOLISM SYSTEM REPRESSOR MNGR-RELATED"/>
    <property type="match status" value="1"/>
</dbReference>
<organism evidence="7 8">
    <name type="scientific">Halobacillus litoralis</name>
    <dbReference type="NCBI Taxonomy" id="45668"/>
    <lineage>
        <taxon>Bacteria</taxon>
        <taxon>Bacillati</taxon>
        <taxon>Bacillota</taxon>
        <taxon>Bacilli</taxon>
        <taxon>Bacillales</taxon>
        <taxon>Bacillaceae</taxon>
        <taxon>Halobacillus</taxon>
    </lineage>
</organism>
<dbReference type="InterPro" id="IPR036390">
    <property type="entry name" value="WH_DNA-bd_sf"/>
</dbReference>
<dbReference type="SUPFAM" id="SSF64288">
    <property type="entry name" value="Chorismate lyase-like"/>
    <property type="match status" value="1"/>
</dbReference>
<evidence type="ECO:0000256" key="1">
    <source>
        <dbReference type="ARBA" id="ARBA00022491"/>
    </source>
</evidence>